<feature type="region of interest" description="Disordered" evidence="1">
    <location>
        <begin position="19"/>
        <end position="46"/>
    </location>
</feature>
<feature type="compositionally biased region" description="Gly residues" evidence="1">
    <location>
        <begin position="36"/>
        <end position="46"/>
    </location>
</feature>
<name>A0A915MZA1_MELJA</name>
<feature type="chain" id="PRO_5037700837" evidence="2">
    <location>
        <begin position="23"/>
        <end position="90"/>
    </location>
</feature>
<evidence type="ECO:0000256" key="2">
    <source>
        <dbReference type="SAM" id="SignalP"/>
    </source>
</evidence>
<organism evidence="3 4">
    <name type="scientific">Meloidogyne javanica</name>
    <name type="common">Root-knot nematode worm</name>
    <dbReference type="NCBI Taxonomy" id="6303"/>
    <lineage>
        <taxon>Eukaryota</taxon>
        <taxon>Metazoa</taxon>
        <taxon>Ecdysozoa</taxon>
        <taxon>Nematoda</taxon>
        <taxon>Chromadorea</taxon>
        <taxon>Rhabditida</taxon>
        <taxon>Tylenchina</taxon>
        <taxon>Tylenchomorpha</taxon>
        <taxon>Tylenchoidea</taxon>
        <taxon>Meloidogynidae</taxon>
        <taxon>Meloidogyninae</taxon>
        <taxon>Meloidogyne</taxon>
        <taxon>Meloidogyne incognita group</taxon>
    </lineage>
</organism>
<feature type="signal peptide" evidence="2">
    <location>
        <begin position="1"/>
        <end position="22"/>
    </location>
</feature>
<keyword evidence="2" id="KW-0732">Signal</keyword>
<evidence type="ECO:0000313" key="4">
    <source>
        <dbReference type="WBParaSite" id="scaffold6820_cov173.g11303"/>
    </source>
</evidence>
<proteinExistence type="predicted"/>
<accession>A0A915MZA1</accession>
<keyword evidence="3" id="KW-1185">Reference proteome</keyword>
<dbReference type="Proteomes" id="UP000887561">
    <property type="component" value="Unplaced"/>
</dbReference>
<protein>
    <submittedName>
        <fullName evidence="4">Uncharacterized protein</fullName>
    </submittedName>
</protein>
<dbReference type="AlphaFoldDB" id="A0A915MZA1"/>
<reference evidence="4" key="1">
    <citation type="submission" date="2022-11" db="UniProtKB">
        <authorList>
            <consortium name="WormBaseParasite"/>
        </authorList>
    </citation>
    <scope>IDENTIFICATION</scope>
</reference>
<evidence type="ECO:0000313" key="3">
    <source>
        <dbReference type="Proteomes" id="UP000887561"/>
    </source>
</evidence>
<dbReference type="WBParaSite" id="scaffold6820_cov173.g11303">
    <property type="protein sequence ID" value="scaffold6820_cov173.g11303"/>
    <property type="gene ID" value="scaffold6820_cov173.g11303"/>
</dbReference>
<sequence>MSKSFYIFLLLIFVQILHSSSGGPKRGGRGRPSNTKGGGSRGAGSGVVGEIKEVLKDVADFSDYKDCIGLINHITQHPEDASTNIKQVTF</sequence>
<evidence type="ECO:0000256" key="1">
    <source>
        <dbReference type="SAM" id="MobiDB-lite"/>
    </source>
</evidence>